<keyword evidence="3" id="KW-0328">Glycosyltransferase</keyword>
<dbReference type="EMBL" id="JAAKZF010000107">
    <property type="protein sequence ID" value="NGO55553.1"/>
    <property type="molecule type" value="Genomic_DNA"/>
</dbReference>
<comment type="similarity">
    <text evidence="2">Belongs to the YkuD family.</text>
</comment>
<dbReference type="PROSITE" id="PS51257">
    <property type="entry name" value="PROKAR_LIPOPROTEIN"/>
    <property type="match status" value="1"/>
</dbReference>
<dbReference type="GO" id="GO:0018104">
    <property type="term" value="P:peptidoglycan-protein cross-linking"/>
    <property type="evidence" value="ECO:0007669"/>
    <property type="project" value="TreeGrafter"/>
</dbReference>
<dbReference type="CDD" id="cd16913">
    <property type="entry name" value="YkuD_like"/>
    <property type="match status" value="1"/>
</dbReference>
<keyword evidence="12" id="KW-1185">Reference proteome</keyword>
<dbReference type="Gene3D" id="2.40.440.10">
    <property type="entry name" value="L,D-transpeptidase catalytic domain-like"/>
    <property type="match status" value="1"/>
</dbReference>
<dbReference type="Proteomes" id="UP001642900">
    <property type="component" value="Unassembled WGS sequence"/>
</dbReference>
<dbReference type="GO" id="GO:0071555">
    <property type="term" value="P:cell wall organization"/>
    <property type="evidence" value="ECO:0007669"/>
    <property type="project" value="UniProtKB-UniRule"/>
</dbReference>
<evidence type="ECO:0000256" key="5">
    <source>
        <dbReference type="ARBA" id="ARBA00022801"/>
    </source>
</evidence>
<name>A0A6G4WMY6_9HYPH</name>
<dbReference type="SUPFAM" id="SSF141523">
    <property type="entry name" value="L,D-transpeptidase catalytic domain-like"/>
    <property type="match status" value="1"/>
</dbReference>
<keyword evidence="8 9" id="KW-0961">Cell wall biogenesis/degradation</keyword>
<keyword evidence="5" id="KW-0378">Hydrolase</keyword>
<feature type="domain" description="L,D-TPase catalytic" evidence="10">
    <location>
        <begin position="63"/>
        <end position="199"/>
    </location>
</feature>
<evidence type="ECO:0000256" key="1">
    <source>
        <dbReference type="ARBA" id="ARBA00004752"/>
    </source>
</evidence>
<evidence type="ECO:0000256" key="9">
    <source>
        <dbReference type="PROSITE-ProRule" id="PRU01373"/>
    </source>
</evidence>
<feature type="active site" description="Nucleophile" evidence="9">
    <location>
        <position position="175"/>
    </location>
</feature>
<dbReference type="GO" id="GO:0071972">
    <property type="term" value="F:peptidoglycan L,D-transpeptidase activity"/>
    <property type="evidence" value="ECO:0007669"/>
    <property type="project" value="TreeGrafter"/>
</dbReference>
<dbReference type="InterPro" id="IPR005490">
    <property type="entry name" value="LD_TPept_cat_dom"/>
</dbReference>
<protein>
    <submittedName>
        <fullName evidence="11">L,D-transpeptidase</fullName>
    </submittedName>
</protein>
<keyword evidence="7 9" id="KW-0573">Peptidoglycan synthesis</keyword>
<dbReference type="RefSeq" id="WP_165033905.1">
    <property type="nucleotide sequence ID" value="NZ_JAAKZF010000107.1"/>
</dbReference>
<dbReference type="GO" id="GO:0005576">
    <property type="term" value="C:extracellular region"/>
    <property type="evidence" value="ECO:0007669"/>
    <property type="project" value="TreeGrafter"/>
</dbReference>
<dbReference type="GO" id="GO:0008360">
    <property type="term" value="P:regulation of cell shape"/>
    <property type="evidence" value="ECO:0007669"/>
    <property type="project" value="UniProtKB-UniRule"/>
</dbReference>
<gene>
    <name evidence="11" type="ORF">G6N73_31705</name>
</gene>
<evidence type="ECO:0000256" key="8">
    <source>
        <dbReference type="ARBA" id="ARBA00023316"/>
    </source>
</evidence>
<dbReference type="Pfam" id="PF03734">
    <property type="entry name" value="YkuD"/>
    <property type="match status" value="1"/>
</dbReference>
<accession>A0A6G4WMY6</accession>
<evidence type="ECO:0000313" key="12">
    <source>
        <dbReference type="Proteomes" id="UP001642900"/>
    </source>
</evidence>
<sequence>MKNEKITRRGLIVGGLTLMTSGCMSTIQDVVQPVPIALSAETYRVDPRYRRQRVPYDGGEAPGTIVVNTSEYYLYSIEEGGWATRYGVGVGEQGLTLKGNARIGHKAVWPSWTPTANMMRRKPRLLQYAGGVPGGPNNPLGARALYLYRGGRDTMFRIHGTNEPWSIGTSVSSGCIRLTNDDIVDLYERIPAGTTVLVI</sequence>
<dbReference type="AlphaFoldDB" id="A0A6G4WMY6"/>
<comment type="caution">
    <text evidence="11">The sequence shown here is derived from an EMBL/GenBank/DDBJ whole genome shotgun (WGS) entry which is preliminary data.</text>
</comment>
<evidence type="ECO:0000256" key="3">
    <source>
        <dbReference type="ARBA" id="ARBA00022676"/>
    </source>
</evidence>
<dbReference type="FunFam" id="2.40.440.10:FF:000002">
    <property type="entry name" value="L,D-transpeptidase ErfK/SrfK"/>
    <property type="match status" value="1"/>
</dbReference>
<dbReference type="PROSITE" id="PS52029">
    <property type="entry name" value="LD_TPASE"/>
    <property type="match status" value="1"/>
</dbReference>
<feature type="active site" description="Proton donor/acceptor" evidence="9">
    <location>
        <position position="159"/>
    </location>
</feature>
<dbReference type="UniPathway" id="UPA00219"/>
<evidence type="ECO:0000256" key="4">
    <source>
        <dbReference type="ARBA" id="ARBA00022679"/>
    </source>
</evidence>
<evidence type="ECO:0000256" key="7">
    <source>
        <dbReference type="ARBA" id="ARBA00022984"/>
    </source>
</evidence>
<dbReference type="InterPro" id="IPR050979">
    <property type="entry name" value="LD-transpeptidase"/>
</dbReference>
<evidence type="ECO:0000313" key="11">
    <source>
        <dbReference type="EMBL" id="NGO55553.1"/>
    </source>
</evidence>
<dbReference type="PANTHER" id="PTHR30582:SF24">
    <property type="entry name" value="L,D-TRANSPEPTIDASE ERFK_SRFK-RELATED"/>
    <property type="match status" value="1"/>
</dbReference>
<dbReference type="PANTHER" id="PTHR30582">
    <property type="entry name" value="L,D-TRANSPEPTIDASE"/>
    <property type="match status" value="1"/>
</dbReference>
<evidence type="ECO:0000256" key="6">
    <source>
        <dbReference type="ARBA" id="ARBA00022960"/>
    </source>
</evidence>
<dbReference type="InterPro" id="IPR038063">
    <property type="entry name" value="Transpep_catalytic_dom"/>
</dbReference>
<keyword evidence="4" id="KW-0808">Transferase</keyword>
<reference evidence="11 12" key="1">
    <citation type="submission" date="2020-02" db="EMBL/GenBank/DDBJ databases">
        <title>Genome sequence of strain CCNWXJ40-4.</title>
        <authorList>
            <person name="Gao J."/>
            <person name="Sun J."/>
        </authorList>
    </citation>
    <scope>NUCLEOTIDE SEQUENCE [LARGE SCALE GENOMIC DNA]</scope>
    <source>
        <strain evidence="11 12">CCNWXJ 40-4</strain>
    </source>
</reference>
<organism evidence="11 12">
    <name type="scientific">Allomesorhizobium camelthorni</name>
    <dbReference type="NCBI Taxonomy" id="475069"/>
    <lineage>
        <taxon>Bacteria</taxon>
        <taxon>Pseudomonadati</taxon>
        <taxon>Pseudomonadota</taxon>
        <taxon>Alphaproteobacteria</taxon>
        <taxon>Hyphomicrobiales</taxon>
        <taxon>Phyllobacteriaceae</taxon>
        <taxon>Allomesorhizobium</taxon>
    </lineage>
</organism>
<evidence type="ECO:0000256" key="2">
    <source>
        <dbReference type="ARBA" id="ARBA00005992"/>
    </source>
</evidence>
<proteinExistence type="inferred from homology"/>
<dbReference type="GO" id="GO:0016757">
    <property type="term" value="F:glycosyltransferase activity"/>
    <property type="evidence" value="ECO:0007669"/>
    <property type="project" value="UniProtKB-KW"/>
</dbReference>
<comment type="pathway">
    <text evidence="1 9">Cell wall biogenesis; peptidoglycan biosynthesis.</text>
</comment>
<evidence type="ECO:0000259" key="10">
    <source>
        <dbReference type="PROSITE" id="PS52029"/>
    </source>
</evidence>
<keyword evidence="6 9" id="KW-0133">Cell shape</keyword>